<dbReference type="OrthoDB" id="446635at2759"/>
<feature type="domain" description="Nuclear speckle splicing regulatory protein 1 N-terminal" evidence="6">
    <location>
        <begin position="57"/>
        <end position="175"/>
    </location>
</feature>
<feature type="region of interest" description="Disordered" evidence="5">
    <location>
        <begin position="110"/>
        <end position="137"/>
    </location>
</feature>
<keyword evidence="3" id="KW-0175">Coiled coil</keyword>
<dbReference type="Proteomes" id="UP000515156">
    <property type="component" value="Chromosome 13"/>
</dbReference>
<dbReference type="FunCoup" id="A0A6P7WEJ6">
    <property type="interactions" value="2628"/>
</dbReference>
<feature type="compositionally biased region" description="Basic and acidic residues" evidence="5">
    <location>
        <begin position="448"/>
        <end position="458"/>
    </location>
</feature>
<dbReference type="CTD" id="84081"/>
<protein>
    <recommendedName>
        <fullName evidence="2">Nuclear speckle splicing regulatory protein 1</fullName>
    </recommendedName>
    <alternativeName>
        <fullName evidence="4">Coiled-coil domain-containing protein 55</fullName>
    </alternativeName>
</protein>
<feature type="compositionally biased region" description="Basic and acidic residues" evidence="5">
    <location>
        <begin position="329"/>
        <end position="431"/>
    </location>
</feature>
<dbReference type="Pfam" id="PF09745">
    <property type="entry name" value="NSRP1_N"/>
    <property type="match status" value="1"/>
</dbReference>
<dbReference type="PANTHER" id="PTHR31938">
    <property type="entry name" value="NUCLEAR SPECKLE SPLICING REGULATORY PROTEIN 1"/>
    <property type="match status" value="1"/>
</dbReference>
<evidence type="ECO:0000256" key="4">
    <source>
        <dbReference type="ARBA" id="ARBA00030718"/>
    </source>
</evidence>
<gene>
    <name evidence="8" type="primary">NSRP1</name>
</gene>
<name>A0A6P7WEJ6_9AMPH</name>
<evidence type="ECO:0000256" key="3">
    <source>
        <dbReference type="ARBA" id="ARBA00023054"/>
    </source>
</evidence>
<evidence type="ECO:0000256" key="1">
    <source>
        <dbReference type="ARBA" id="ARBA00010126"/>
    </source>
</evidence>
<dbReference type="GO" id="GO:0000381">
    <property type="term" value="P:regulation of alternative mRNA splicing, via spliceosome"/>
    <property type="evidence" value="ECO:0007669"/>
    <property type="project" value="InterPro"/>
</dbReference>
<keyword evidence="7" id="KW-1185">Reference proteome</keyword>
<dbReference type="PANTHER" id="PTHR31938:SF4">
    <property type="entry name" value="NUCLEAR SPECKLE SPLICING REGULATORY PROTEIN 1"/>
    <property type="match status" value="1"/>
</dbReference>
<dbReference type="RefSeq" id="XP_030041562.1">
    <property type="nucleotide sequence ID" value="XM_030185702.1"/>
</dbReference>
<evidence type="ECO:0000259" key="6">
    <source>
        <dbReference type="Pfam" id="PF09745"/>
    </source>
</evidence>
<feature type="region of interest" description="Disordered" evidence="5">
    <location>
        <begin position="19"/>
        <end position="42"/>
    </location>
</feature>
<organism evidence="7 8">
    <name type="scientific">Microcaecilia unicolor</name>
    <dbReference type="NCBI Taxonomy" id="1415580"/>
    <lineage>
        <taxon>Eukaryota</taxon>
        <taxon>Metazoa</taxon>
        <taxon>Chordata</taxon>
        <taxon>Craniata</taxon>
        <taxon>Vertebrata</taxon>
        <taxon>Euteleostomi</taxon>
        <taxon>Amphibia</taxon>
        <taxon>Gymnophiona</taxon>
        <taxon>Siphonopidae</taxon>
        <taxon>Microcaecilia</taxon>
    </lineage>
</organism>
<feature type="region of interest" description="Disordered" evidence="5">
    <location>
        <begin position="187"/>
        <end position="485"/>
    </location>
</feature>
<dbReference type="GeneID" id="115456548"/>
<dbReference type="InParanoid" id="A0A6P7WEJ6"/>
<accession>A0A6P7WEJ6</accession>
<feature type="compositionally biased region" description="Polar residues" evidence="5">
    <location>
        <begin position="436"/>
        <end position="445"/>
    </location>
</feature>
<feature type="compositionally biased region" description="Basic and acidic residues" evidence="5">
    <location>
        <begin position="82"/>
        <end position="96"/>
    </location>
</feature>
<evidence type="ECO:0000313" key="8">
    <source>
        <dbReference type="RefSeq" id="XP_030041562.1"/>
    </source>
</evidence>
<sequence>MAAPKKQYGLILPKKMQQKLSDMPRHAAFAEDSDEEESVGESLQKEALKKRVMKQTKLEMQKALEEDATVYEYDSIYGDLQRKKEESNAKQLSGKDKKPKYIQSLMKAVEMRKKEQERRMERKVQKEREMEGEEFKEKEAFVTSAYKKKLEEMAEENEREKREAALEASLDVTKQKDLSGFYRHLLNQTVGEEQTPECSLREIKVKEEKVKGYADEPSQIKRPQTAVHQEKDPDADSDLGSSSSSEAEDEEAQKGKQVLASRKNLVSSDEDSSHNKQKEAHGKESHSQWEQKKSHRKGDGGIGQREKDEEKCEKNRKEKKHFSHRNYRKREEEEVRQREKDRKESNRNKEHRRERDKEDNHSERDRSGKDGKSKERSEKYRDKGRERGEKYREREHFAKDEKRERLEKTQEREERSSLPSENERQPGCDKDETLEDSQSPGSSARLSELPETKRKVTEEEGTDEGIGPVEGAPGNVSKFAKRSSEETILSARDRYLARQMARVSAKPYIEKEED</sequence>
<dbReference type="KEGG" id="muo:115456548"/>
<feature type="compositionally biased region" description="Basic and acidic residues" evidence="5">
    <location>
        <begin position="199"/>
        <end position="214"/>
    </location>
</feature>
<feature type="compositionally biased region" description="Basic and acidic residues" evidence="5">
    <location>
        <begin position="271"/>
        <end position="292"/>
    </location>
</feature>
<dbReference type="InterPro" id="IPR018612">
    <property type="entry name" value="NSRP1_N"/>
</dbReference>
<evidence type="ECO:0000256" key="2">
    <source>
        <dbReference type="ARBA" id="ARBA00020556"/>
    </source>
</evidence>
<feature type="compositionally biased region" description="Basic and acidic residues" evidence="5">
    <location>
        <begin position="304"/>
        <end position="316"/>
    </location>
</feature>
<evidence type="ECO:0000256" key="5">
    <source>
        <dbReference type="SAM" id="MobiDB-lite"/>
    </source>
</evidence>
<evidence type="ECO:0000313" key="7">
    <source>
        <dbReference type="Proteomes" id="UP000515156"/>
    </source>
</evidence>
<comment type="similarity">
    <text evidence="1">Belongs to the NSRP1 family.</text>
</comment>
<feature type="compositionally biased region" description="Basic residues" evidence="5">
    <location>
        <begin position="317"/>
        <end position="328"/>
    </location>
</feature>
<reference evidence="8" key="1">
    <citation type="submission" date="2025-08" db="UniProtKB">
        <authorList>
            <consortium name="RefSeq"/>
        </authorList>
    </citation>
    <scope>IDENTIFICATION</scope>
</reference>
<feature type="region of interest" description="Disordered" evidence="5">
    <location>
        <begin position="82"/>
        <end position="101"/>
    </location>
</feature>
<dbReference type="InterPro" id="IPR042816">
    <property type="entry name" value="Nsrp1"/>
</dbReference>
<dbReference type="AlphaFoldDB" id="A0A6P7WEJ6"/>
<proteinExistence type="inferred from homology"/>